<organism evidence="1 2">
    <name type="scientific">Candidatus Enterococcus ferrettii</name>
    <dbReference type="NCBI Taxonomy" id="2815324"/>
    <lineage>
        <taxon>Bacteria</taxon>
        <taxon>Bacillati</taxon>
        <taxon>Bacillota</taxon>
        <taxon>Bacilli</taxon>
        <taxon>Lactobacillales</taxon>
        <taxon>Enterococcaceae</taxon>
        <taxon>Enterococcus</taxon>
    </lineage>
</organism>
<evidence type="ECO:0000313" key="2">
    <source>
        <dbReference type="Proteomes" id="UP000664357"/>
    </source>
</evidence>
<comment type="caution">
    <text evidence="1">The sequence shown here is derived from an EMBL/GenBank/DDBJ whole genome shotgun (WGS) entry which is preliminary data.</text>
</comment>
<dbReference type="RefSeq" id="WP_207702999.1">
    <property type="nucleotide sequence ID" value="NZ_JAFREL020000002.1"/>
</dbReference>
<evidence type="ECO:0000313" key="1">
    <source>
        <dbReference type="EMBL" id="MEO1770328.1"/>
    </source>
</evidence>
<gene>
    <name evidence="1" type="ORF">JZO67_002279</name>
</gene>
<proteinExistence type="predicted"/>
<dbReference type="EMBL" id="JAFREL020000002">
    <property type="protein sequence ID" value="MEO1770328.1"/>
    <property type="molecule type" value="Genomic_DNA"/>
</dbReference>
<sequence length="62" mass="7382">MNNPFDEKIEQLRKGEIETIEVSKDEFFMFREAWINQEDKKYFRGIAGLNGNIVYVYDTTTV</sequence>
<name>A0ABV0ERX8_9ENTE</name>
<protein>
    <submittedName>
        <fullName evidence="1">Uncharacterized protein</fullName>
    </submittedName>
</protein>
<keyword evidence="2" id="KW-1185">Reference proteome</keyword>
<dbReference type="Proteomes" id="UP000664357">
    <property type="component" value="Unassembled WGS sequence"/>
</dbReference>
<reference evidence="1 2" key="1">
    <citation type="submission" date="2024-02" db="EMBL/GenBank/DDBJ databases">
        <title>The Genome Sequence of Enterococcus sp. DIV0159.</title>
        <authorList>
            <person name="Earl A."/>
            <person name="Manson A."/>
            <person name="Gilmore M."/>
            <person name="Sanders J."/>
            <person name="Shea T."/>
            <person name="Howe W."/>
            <person name="Livny J."/>
            <person name="Cuomo C."/>
            <person name="Neafsey D."/>
            <person name="Birren B."/>
        </authorList>
    </citation>
    <scope>NUCLEOTIDE SEQUENCE [LARGE SCALE GENOMIC DNA]</scope>
    <source>
        <strain evidence="1 2">665A</strain>
    </source>
</reference>
<accession>A0ABV0ERX8</accession>